<name>A0A8J2IT24_FUSEQ</name>
<dbReference type="GO" id="GO:0008270">
    <property type="term" value="F:zinc ion binding"/>
    <property type="evidence" value="ECO:0007669"/>
    <property type="project" value="UniProtKB-KW"/>
</dbReference>
<comment type="catalytic activity">
    <reaction evidence="1">
        <text>[E2 ubiquitin-conjugating enzyme]-S-ubiquitinyl-L-cysteine + [acceptor protein]-L-lysine = [E2 ubiquitin-conjugating enzyme]-L-cysteine + [acceptor protein]-N(6)-ubiquitinyl-L-lysine.</text>
        <dbReference type="EC" id="2.3.2.31"/>
    </reaction>
</comment>
<dbReference type="InterPro" id="IPR031127">
    <property type="entry name" value="E3_UB_ligase_RBR"/>
</dbReference>
<protein>
    <recommendedName>
        <fullName evidence="2">RBR-type E3 ubiquitin transferase</fullName>
        <ecNumber evidence="2">2.3.2.31</ecNumber>
    </recommendedName>
</protein>
<dbReference type="Pfam" id="PF01485">
    <property type="entry name" value="IBR"/>
    <property type="match status" value="1"/>
</dbReference>
<feature type="compositionally biased region" description="Acidic residues" evidence="9">
    <location>
        <begin position="122"/>
        <end position="131"/>
    </location>
</feature>
<organism evidence="11 12">
    <name type="scientific">Fusarium equiseti</name>
    <name type="common">Fusarium scirpi</name>
    <dbReference type="NCBI Taxonomy" id="61235"/>
    <lineage>
        <taxon>Eukaryota</taxon>
        <taxon>Fungi</taxon>
        <taxon>Dikarya</taxon>
        <taxon>Ascomycota</taxon>
        <taxon>Pezizomycotina</taxon>
        <taxon>Sordariomycetes</taxon>
        <taxon>Hypocreomycetidae</taxon>
        <taxon>Hypocreales</taxon>
        <taxon>Nectriaceae</taxon>
        <taxon>Fusarium</taxon>
        <taxon>Fusarium incarnatum-equiseti species complex</taxon>
    </lineage>
</organism>
<dbReference type="Proteomes" id="UP000693738">
    <property type="component" value="Unassembled WGS sequence"/>
</dbReference>
<evidence type="ECO:0000256" key="5">
    <source>
        <dbReference type="ARBA" id="ARBA00022737"/>
    </source>
</evidence>
<evidence type="ECO:0000256" key="4">
    <source>
        <dbReference type="ARBA" id="ARBA00022723"/>
    </source>
</evidence>
<reference evidence="11" key="1">
    <citation type="submission" date="2021-05" db="EMBL/GenBank/DDBJ databases">
        <authorList>
            <person name="Khan N."/>
        </authorList>
    </citation>
    <scope>NUCLEOTIDE SEQUENCE</scope>
</reference>
<keyword evidence="6" id="KW-0863">Zinc-finger</keyword>
<evidence type="ECO:0000256" key="7">
    <source>
        <dbReference type="ARBA" id="ARBA00022786"/>
    </source>
</evidence>
<feature type="compositionally biased region" description="Basic and acidic residues" evidence="9">
    <location>
        <begin position="111"/>
        <end position="121"/>
    </location>
</feature>
<feature type="compositionally biased region" description="Polar residues" evidence="9">
    <location>
        <begin position="99"/>
        <end position="110"/>
    </location>
</feature>
<feature type="region of interest" description="Disordered" evidence="9">
    <location>
        <begin position="167"/>
        <end position="203"/>
    </location>
</feature>
<accession>A0A8J2IT24</accession>
<dbReference type="EC" id="2.3.2.31" evidence="2"/>
<dbReference type="GO" id="GO:0061630">
    <property type="term" value="F:ubiquitin protein ligase activity"/>
    <property type="evidence" value="ECO:0007669"/>
    <property type="project" value="UniProtKB-EC"/>
</dbReference>
<feature type="region of interest" description="Disordered" evidence="9">
    <location>
        <begin position="72"/>
        <end position="149"/>
    </location>
</feature>
<evidence type="ECO:0000256" key="1">
    <source>
        <dbReference type="ARBA" id="ARBA00001798"/>
    </source>
</evidence>
<evidence type="ECO:0000256" key="9">
    <source>
        <dbReference type="SAM" id="MobiDB-lite"/>
    </source>
</evidence>
<dbReference type="InterPro" id="IPR002867">
    <property type="entry name" value="IBR_dom"/>
</dbReference>
<sequence>MDESLILALSIAEAVEADAAILEQYRRDDQIARDVMLAQALNEDRQATIEPLNYQPLLDEETLSALRLLNIAPPGESESGDERNEEAQDPVPEIVEDGQVTQHTEGTGETQDVHEAEHTPESAEDTDDTPDSETNRQQPEEVITSQEATVEQEQVVAQVEDVGQQALQDGEESQEPSDLVAPAEPNSTASIVNTNSSTPPPAPETKQCIVCGDDHPATATLETLCSHNWCQGCLVDYVERAMGDESLFPPKCCNQAIPVESSALISEVVLERFQVKTIEFETVDRTYCNDTACSTFISPQSIEAGAGIARCSRCEKQTCTSCKKEWHEGVCPQDEETQVILRLGEQEGWRRCGECKHLIQRNTGCYHITCRCTHQFCYLCGAEWKTCSCPRMNEVGLLGRPAQIAAGNGQGAAAQRPRVPALVSARFLAGTIIASVRHLVGAKAGFESIEFTMASDVTSLFNYSYPDPHQNYWLK</sequence>
<feature type="compositionally biased region" description="Polar residues" evidence="9">
    <location>
        <begin position="185"/>
        <end position="197"/>
    </location>
</feature>
<evidence type="ECO:0000256" key="2">
    <source>
        <dbReference type="ARBA" id="ARBA00012251"/>
    </source>
</evidence>
<keyword evidence="4" id="KW-0479">Metal-binding</keyword>
<evidence type="ECO:0000256" key="6">
    <source>
        <dbReference type="ARBA" id="ARBA00022771"/>
    </source>
</evidence>
<comment type="caution">
    <text evidence="11">The sequence shown here is derived from an EMBL/GenBank/DDBJ whole genome shotgun (WGS) entry which is preliminary data.</text>
</comment>
<proteinExistence type="predicted"/>
<dbReference type="InterPro" id="IPR044066">
    <property type="entry name" value="TRIAD_supradom"/>
</dbReference>
<evidence type="ECO:0000256" key="3">
    <source>
        <dbReference type="ARBA" id="ARBA00022679"/>
    </source>
</evidence>
<evidence type="ECO:0000313" key="11">
    <source>
        <dbReference type="EMBL" id="CAG7559924.1"/>
    </source>
</evidence>
<gene>
    <name evidence="11" type="ORF">FEQUK3_LOCUS5618</name>
</gene>
<keyword evidence="8" id="KW-0862">Zinc</keyword>
<dbReference type="CDD" id="cd22584">
    <property type="entry name" value="Rcat_RBR_unk"/>
    <property type="match status" value="1"/>
</dbReference>
<feature type="domain" description="RING-type" evidence="10">
    <location>
        <begin position="204"/>
        <end position="393"/>
    </location>
</feature>
<keyword evidence="5" id="KW-0677">Repeat</keyword>
<evidence type="ECO:0000256" key="8">
    <source>
        <dbReference type="ARBA" id="ARBA00022833"/>
    </source>
</evidence>
<keyword evidence="7" id="KW-0833">Ubl conjugation pathway</keyword>
<dbReference type="CDD" id="cd20335">
    <property type="entry name" value="BRcat_RBR"/>
    <property type="match status" value="1"/>
</dbReference>
<dbReference type="AlphaFoldDB" id="A0A8J2IT24"/>
<evidence type="ECO:0000313" key="12">
    <source>
        <dbReference type="Proteomes" id="UP000693738"/>
    </source>
</evidence>
<keyword evidence="3" id="KW-0808">Transferase</keyword>
<dbReference type="PROSITE" id="PS51873">
    <property type="entry name" value="TRIAD"/>
    <property type="match status" value="1"/>
</dbReference>
<dbReference type="GO" id="GO:0016567">
    <property type="term" value="P:protein ubiquitination"/>
    <property type="evidence" value="ECO:0007669"/>
    <property type="project" value="InterPro"/>
</dbReference>
<evidence type="ECO:0000259" key="10">
    <source>
        <dbReference type="PROSITE" id="PS51873"/>
    </source>
</evidence>
<dbReference type="PANTHER" id="PTHR11685">
    <property type="entry name" value="RBR FAMILY RING FINGER AND IBR DOMAIN-CONTAINING"/>
    <property type="match status" value="1"/>
</dbReference>
<dbReference type="EMBL" id="CAJSTJ010000131">
    <property type="protein sequence ID" value="CAG7559924.1"/>
    <property type="molecule type" value="Genomic_DNA"/>
</dbReference>